<dbReference type="PANTHER" id="PTHR11808">
    <property type="entry name" value="TRANS-SULFURATION ENZYME FAMILY MEMBER"/>
    <property type="match status" value="1"/>
</dbReference>
<evidence type="ECO:0000313" key="11">
    <source>
        <dbReference type="Proteomes" id="UP000199019"/>
    </source>
</evidence>
<dbReference type="Pfam" id="PF01053">
    <property type="entry name" value="Cys_Met_Meta_PP"/>
    <property type="match status" value="1"/>
</dbReference>
<dbReference type="SUPFAM" id="SSF53383">
    <property type="entry name" value="PLP-dependent transferases"/>
    <property type="match status" value="1"/>
</dbReference>
<dbReference type="InterPro" id="IPR015422">
    <property type="entry name" value="PyrdxlP-dep_Trfase_small"/>
</dbReference>
<dbReference type="GO" id="GO:0004123">
    <property type="term" value="F:cystathionine gamma-lyase activity"/>
    <property type="evidence" value="ECO:0007669"/>
    <property type="project" value="TreeGrafter"/>
</dbReference>
<evidence type="ECO:0000256" key="9">
    <source>
        <dbReference type="RuleBase" id="RU362118"/>
    </source>
</evidence>
<dbReference type="Gene3D" id="3.90.1150.10">
    <property type="entry name" value="Aspartate Aminotransferase, domain 1"/>
    <property type="match status" value="1"/>
</dbReference>
<dbReference type="GO" id="GO:0018826">
    <property type="term" value="F:methionine gamma-lyase activity"/>
    <property type="evidence" value="ECO:0007669"/>
    <property type="project" value="UniProtKB-EC"/>
</dbReference>
<gene>
    <name evidence="10" type="ORF">SAMN05216199_0884</name>
</gene>
<evidence type="ECO:0000256" key="1">
    <source>
        <dbReference type="ARBA" id="ARBA00001933"/>
    </source>
</evidence>
<dbReference type="InterPro" id="IPR015421">
    <property type="entry name" value="PyrdxlP-dep_Trfase_major"/>
</dbReference>
<dbReference type="PANTHER" id="PTHR11808:SF15">
    <property type="entry name" value="CYSTATHIONINE GAMMA-LYASE"/>
    <property type="match status" value="1"/>
</dbReference>
<keyword evidence="3 8" id="KW-0663">Pyridoxal phosphate</keyword>
<organism evidence="10 11">
    <name type="scientific">Pedococcus cremeus</name>
    <dbReference type="NCBI Taxonomy" id="587636"/>
    <lineage>
        <taxon>Bacteria</taxon>
        <taxon>Bacillati</taxon>
        <taxon>Actinomycetota</taxon>
        <taxon>Actinomycetes</taxon>
        <taxon>Micrococcales</taxon>
        <taxon>Intrasporangiaceae</taxon>
        <taxon>Pedococcus</taxon>
    </lineage>
</organism>
<dbReference type="OrthoDB" id="9780685at2"/>
<dbReference type="GO" id="GO:0003962">
    <property type="term" value="F:cystathionine gamma-synthase activity"/>
    <property type="evidence" value="ECO:0007669"/>
    <property type="project" value="TreeGrafter"/>
</dbReference>
<dbReference type="EC" id="4.4.1.2" evidence="4"/>
<dbReference type="Gene3D" id="3.40.640.10">
    <property type="entry name" value="Type I PLP-dependent aspartate aminotransferase-like (Major domain)"/>
    <property type="match status" value="1"/>
</dbReference>
<feature type="modified residue" description="N6-(pyridoxal phosphate)lysine" evidence="8">
    <location>
        <position position="201"/>
    </location>
</feature>
<comment type="cofactor">
    <cofactor evidence="1 9">
        <name>pyridoxal 5'-phosphate</name>
        <dbReference type="ChEBI" id="CHEBI:597326"/>
    </cofactor>
</comment>
<dbReference type="AlphaFoldDB" id="A0A1H9R7G9"/>
<evidence type="ECO:0000256" key="5">
    <source>
        <dbReference type="ARBA" id="ARBA00047199"/>
    </source>
</evidence>
<sequence length="365" mass="38125">MTANHSSGPAAEQLAAATRLVALGRQERRPGAGVNAPLELSSTYIADGPVNYARGGNPTWSAFEEALGSLEGGEALVFGSGMAAVAAAVGLVPHGGTVVVPAHAYNGTTALLDELAGSGAVVVRRLYADEVGAVGELLDGAAMLWVESPTNPMLEVFDVEALCAAARERGVLTVCDNTFATPLVQQPLSLGADVVLHSVTKYLAGHSDVILGALVTAPTESGRALHARLSRYRLLHGAIAGPMETWLALRGLRTLHLRVERATANARELAARLDGHPSLDRVRYPGFGAILGIEVSGGAEAAERVASATALWTHSTSLGGVESQVERRRRHAGEPDTVPEGLLRLSVGVEDVEDLWRDLDQALRG</sequence>
<proteinExistence type="inferred from homology"/>
<dbReference type="GO" id="GO:0019343">
    <property type="term" value="P:cysteine biosynthetic process via cystathionine"/>
    <property type="evidence" value="ECO:0007669"/>
    <property type="project" value="TreeGrafter"/>
</dbReference>
<dbReference type="PIRSF" id="PIRSF001434">
    <property type="entry name" value="CGS"/>
    <property type="match status" value="1"/>
</dbReference>
<dbReference type="GO" id="GO:0030170">
    <property type="term" value="F:pyridoxal phosphate binding"/>
    <property type="evidence" value="ECO:0007669"/>
    <property type="project" value="InterPro"/>
</dbReference>
<evidence type="ECO:0000256" key="2">
    <source>
        <dbReference type="ARBA" id="ARBA00009077"/>
    </source>
</evidence>
<evidence type="ECO:0000313" key="10">
    <source>
        <dbReference type="EMBL" id="SER68648.1"/>
    </source>
</evidence>
<name>A0A1H9R7G9_9MICO</name>
<dbReference type="EMBL" id="FOHB01000001">
    <property type="protein sequence ID" value="SER68648.1"/>
    <property type="molecule type" value="Genomic_DNA"/>
</dbReference>
<evidence type="ECO:0000256" key="8">
    <source>
        <dbReference type="PIRSR" id="PIRSR001434-2"/>
    </source>
</evidence>
<dbReference type="RefSeq" id="WP_091755652.1">
    <property type="nucleotide sequence ID" value="NZ_FOHB01000001.1"/>
</dbReference>
<dbReference type="InterPro" id="IPR000277">
    <property type="entry name" value="Cys/Met-Metab_PyrdxlP-dep_enz"/>
</dbReference>
<comment type="catalytic activity">
    <reaction evidence="7">
        <text>L-methionine + H2O = methanethiol + 2-oxobutanoate + NH4(+)</text>
        <dbReference type="Rhea" id="RHEA:23800"/>
        <dbReference type="ChEBI" id="CHEBI:15377"/>
        <dbReference type="ChEBI" id="CHEBI:16007"/>
        <dbReference type="ChEBI" id="CHEBI:16763"/>
        <dbReference type="ChEBI" id="CHEBI:28938"/>
        <dbReference type="ChEBI" id="CHEBI:57844"/>
        <dbReference type="EC" id="4.4.1.11"/>
    </reaction>
    <physiologicalReaction direction="left-to-right" evidence="7">
        <dbReference type="Rhea" id="RHEA:23801"/>
    </physiologicalReaction>
</comment>
<protein>
    <recommendedName>
        <fullName evidence="4">homocysteine desulfhydrase</fullName>
        <ecNumber evidence="4">4.4.1.2</ecNumber>
    </recommendedName>
    <alternativeName>
        <fullName evidence="5">Homocysteine desulfhydrase</fullName>
    </alternativeName>
</protein>
<dbReference type="FunFam" id="3.40.640.10:FF:000046">
    <property type="entry name" value="Cystathionine gamma-lyase"/>
    <property type="match status" value="1"/>
</dbReference>
<comment type="similarity">
    <text evidence="2 9">Belongs to the trans-sulfuration enzymes family.</text>
</comment>
<evidence type="ECO:0000256" key="4">
    <source>
        <dbReference type="ARBA" id="ARBA00047175"/>
    </source>
</evidence>
<dbReference type="GO" id="GO:0047982">
    <property type="term" value="F:homocysteine desulfhydrase activity"/>
    <property type="evidence" value="ECO:0007669"/>
    <property type="project" value="UniProtKB-EC"/>
</dbReference>
<accession>A0A1H9R7G9</accession>
<evidence type="ECO:0000256" key="7">
    <source>
        <dbReference type="ARBA" id="ARBA00052699"/>
    </source>
</evidence>
<dbReference type="GO" id="GO:0019346">
    <property type="term" value="P:transsulfuration"/>
    <property type="evidence" value="ECO:0007669"/>
    <property type="project" value="InterPro"/>
</dbReference>
<comment type="catalytic activity">
    <reaction evidence="6">
        <text>L-homocysteine + H2O = 2-oxobutanoate + hydrogen sulfide + NH4(+) + H(+)</text>
        <dbReference type="Rhea" id="RHEA:14501"/>
        <dbReference type="ChEBI" id="CHEBI:15377"/>
        <dbReference type="ChEBI" id="CHEBI:15378"/>
        <dbReference type="ChEBI" id="CHEBI:16763"/>
        <dbReference type="ChEBI" id="CHEBI:28938"/>
        <dbReference type="ChEBI" id="CHEBI:29919"/>
        <dbReference type="ChEBI" id="CHEBI:58199"/>
        <dbReference type="EC" id="4.4.1.2"/>
    </reaction>
    <physiologicalReaction direction="left-to-right" evidence="6">
        <dbReference type="Rhea" id="RHEA:14502"/>
    </physiologicalReaction>
</comment>
<dbReference type="Proteomes" id="UP000199019">
    <property type="component" value="Unassembled WGS sequence"/>
</dbReference>
<evidence type="ECO:0000256" key="3">
    <source>
        <dbReference type="ARBA" id="ARBA00022898"/>
    </source>
</evidence>
<evidence type="ECO:0000256" key="6">
    <source>
        <dbReference type="ARBA" id="ARBA00048780"/>
    </source>
</evidence>
<dbReference type="GO" id="GO:0005737">
    <property type="term" value="C:cytoplasm"/>
    <property type="evidence" value="ECO:0007669"/>
    <property type="project" value="TreeGrafter"/>
</dbReference>
<keyword evidence="11" id="KW-1185">Reference proteome</keyword>
<dbReference type="STRING" id="587636.SAMN05216199_0884"/>
<dbReference type="InterPro" id="IPR015424">
    <property type="entry name" value="PyrdxlP-dep_Trfase"/>
</dbReference>
<reference evidence="11" key="1">
    <citation type="submission" date="2016-10" db="EMBL/GenBank/DDBJ databases">
        <authorList>
            <person name="Varghese N."/>
            <person name="Submissions S."/>
        </authorList>
    </citation>
    <scope>NUCLEOTIDE SEQUENCE [LARGE SCALE GENOMIC DNA]</scope>
    <source>
        <strain evidence="11">CGMCC 1.6963</strain>
    </source>
</reference>